<accession>A0AAV7WQ64</accession>
<comment type="caution">
    <text evidence="4">The sequence shown here is derived from an EMBL/GenBank/DDBJ whole genome shotgun (WGS) entry which is preliminary data.</text>
</comment>
<evidence type="ECO:0000256" key="2">
    <source>
        <dbReference type="ARBA" id="ARBA00022723"/>
    </source>
</evidence>
<comment type="cofactor">
    <cofactor evidence="1">
        <name>a divalent metal cation</name>
        <dbReference type="ChEBI" id="CHEBI:60240"/>
    </cofactor>
</comment>
<evidence type="ECO:0000256" key="1">
    <source>
        <dbReference type="ARBA" id="ARBA00001968"/>
    </source>
</evidence>
<dbReference type="EMBL" id="JANPWB010000001">
    <property type="protein sequence ID" value="KAJ1214901.1"/>
    <property type="molecule type" value="Genomic_DNA"/>
</dbReference>
<proteinExistence type="predicted"/>
<organism evidence="4 5">
    <name type="scientific">Pleurodeles waltl</name>
    <name type="common">Iberian ribbed newt</name>
    <dbReference type="NCBI Taxonomy" id="8319"/>
    <lineage>
        <taxon>Eukaryota</taxon>
        <taxon>Metazoa</taxon>
        <taxon>Chordata</taxon>
        <taxon>Craniata</taxon>
        <taxon>Vertebrata</taxon>
        <taxon>Euteleostomi</taxon>
        <taxon>Amphibia</taxon>
        <taxon>Batrachia</taxon>
        <taxon>Caudata</taxon>
        <taxon>Salamandroidea</taxon>
        <taxon>Salamandridae</taxon>
        <taxon>Pleurodelinae</taxon>
        <taxon>Pleurodeles</taxon>
    </lineage>
</organism>
<sequence length="182" mass="20462">MERTFGLLKARFRCLYLTGDSQYYSPKKVCQIIMLCCMLHNLAFRCQVSFLQEDGPDAGLVAAVELVDSEEEEAEEDIDNRNNIILQYFHAAVCTANGLPRLKDRRIDLWVVIVWAYSCWRDSVGFAITSLSLTFGVADLCGCLFCGGLRDEGRKTCSGFLPRPRYVDGLQYGGKRDLPPGL</sequence>
<reference evidence="4" key="1">
    <citation type="journal article" date="2022" name="bioRxiv">
        <title>Sequencing and chromosome-scale assembly of the giantPleurodeles waltlgenome.</title>
        <authorList>
            <person name="Brown T."/>
            <person name="Elewa A."/>
            <person name="Iarovenko S."/>
            <person name="Subramanian E."/>
            <person name="Araus A.J."/>
            <person name="Petzold A."/>
            <person name="Susuki M."/>
            <person name="Suzuki K.-i.T."/>
            <person name="Hayashi T."/>
            <person name="Toyoda A."/>
            <person name="Oliveira C."/>
            <person name="Osipova E."/>
            <person name="Leigh N.D."/>
            <person name="Simon A."/>
            <person name="Yun M.H."/>
        </authorList>
    </citation>
    <scope>NUCLEOTIDE SEQUENCE</scope>
    <source>
        <strain evidence="4">20211129_DDA</strain>
        <tissue evidence="4">Liver</tissue>
    </source>
</reference>
<name>A0AAV7WQ64_PLEWA</name>
<dbReference type="Pfam" id="PF13359">
    <property type="entry name" value="DDE_Tnp_4"/>
    <property type="match status" value="1"/>
</dbReference>
<keyword evidence="2" id="KW-0479">Metal-binding</keyword>
<feature type="domain" description="DDE Tnp4" evidence="3">
    <location>
        <begin position="1"/>
        <end position="41"/>
    </location>
</feature>
<dbReference type="InterPro" id="IPR027806">
    <property type="entry name" value="HARBI1_dom"/>
</dbReference>
<gene>
    <name evidence="4" type="ORF">NDU88_002512</name>
</gene>
<dbReference type="Proteomes" id="UP001066276">
    <property type="component" value="Chromosome 1_1"/>
</dbReference>
<keyword evidence="5" id="KW-1185">Reference proteome</keyword>
<dbReference type="AlphaFoldDB" id="A0AAV7WQ64"/>
<protein>
    <recommendedName>
        <fullName evidence="3">DDE Tnp4 domain-containing protein</fullName>
    </recommendedName>
</protein>
<evidence type="ECO:0000313" key="5">
    <source>
        <dbReference type="Proteomes" id="UP001066276"/>
    </source>
</evidence>
<evidence type="ECO:0000313" key="4">
    <source>
        <dbReference type="EMBL" id="KAJ1214901.1"/>
    </source>
</evidence>
<dbReference type="GO" id="GO:0046872">
    <property type="term" value="F:metal ion binding"/>
    <property type="evidence" value="ECO:0007669"/>
    <property type="project" value="UniProtKB-KW"/>
</dbReference>
<evidence type="ECO:0000259" key="3">
    <source>
        <dbReference type="Pfam" id="PF13359"/>
    </source>
</evidence>